<organism evidence="5 6">
    <name type="scientific">Apiospora kogelbergensis</name>
    <dbReference type="NCBI Taxonomy" id="1337665"/>
    <lineage>
        <taxon>Eukaryota</taxon>
        <taxon>Fungi</taxon>
        <taxon>Dikarya</taxon>
        <taxon>Ascomycota</taxon>
        <taxon>Pezizomycotina</taxon>
        <taxon>Sordariomycetes</taxon>
        <taxon>Xylariomycetidae</taxon>
        <taxon>Amphisphaeriales</taxon>
        <taxon>Apiosporaceae</taxon>
        <taxon>Apiospora</taxon>
    </lineage>
</organism>
<evidence type="ECO:0000259" key="4">
    <source>
        <dbReference type="PROSITE" id="PS50103"/>
    </source>
</evidence>
<accession>A0AAW0RDX5</accession>
<dbReference type="InterPro" id="IPR041679">
    <property type="entry name" value="DNA2/NAM7-like_C"/>
</dbReference>
<evidence type="ECO:0000256" key="2">
    <source>
        <dbReference type="PROSITE-ProRule" id="PRU00723"/>
    </source>
</evidence>
<dbReference type="InterPro" id="IPR041677">
    <property type="entry name" value="DNA2/NAM7_AAA_11"/>
</dbReference>
<dbReference type="InterPro" id="IPR000571">
    <property type="entry name" value="Znf_CCCH"/>
</dbReference>
<reference evidence="5 6" key="1">
    <citation type="submission" date="2023-01" db="EMBL/GenBank/DDBJ databases">
        <title>Analysis of 21 Apiospora genomes using comparative genomics revels a genus with tremendous synthesis potential of carbohydrate active enzymes and secondary metabolites.</title>
        <authorList>
            <person name="Sorensen T."/>
        </authorList>
    </citation>
    <scope>NUCLEOTIDE SEQUENCE [LARGE SCALE GENOMIC DNA]</scope>
    <source>
        <strain evidence="5 6">CBS 117206</strain>
    </source>
</reference>
<feature type="compositionally biased region" description="Polar residues" evidence="3">
    <location>
        <begin position="94"/>
        <end position="111"/>
    </location>
</feature>
<dbReference type="CDD" id="cd18808">
    <property type="entry name" value="SF1_C_Upf1"/>
    <property type="match status" value="1"/>
</dbReference>
<dbReference type="PANTHER" id="PTHR10887">
    <property type="entry name" value="DNA2/NAM7 HELICASE FAMILY"/>
    <property type="match status" value="1"/>
</dbReference>
<keyword evidence="6" id="KW-1185">Reference proteome</keyword>
<feature type="compositionally biased region" description="Basic and acidic residues" evidence="3">
    <location>
        <begin position="11"/>
        <end position="24"/>
    </location>
</feature>
<name>A0AAW0RDX5_9PEZI</name>
<keyword evidence="2" id="KW-0862">Zinc</keyword>
<dbReference type="SUPFAM" id="SSF52540">
    <property type="entry name" value="P-loop containing nucleoside triphosphate hydrolases"/>
    <property type="match status" value="1"/>
</dbReference>
<dbReference type="PANTHER" id="PTHR10887:SF445">
    <property type="entry name" value="NFX1-TYPE ZINC FINGER-CONTAINING PROTEIN 1"/>
    <property type="match status" value="1"/>
</dbReference>
<dbReference type="CDD" id="cd17936">
    <property type="entry name" value="EEXXEc_NFX1"/>
    <property type="match status" value="1"/>
</dbReference>
<dbReference type="Proteomes" id="UP001392437">
    <property type="component" value="Unassembled WGS sequence"/>
</dbReference>
<dbReference type="PROSITE" id="PS50103">
    <property type="entry name" value="ZF_C3H1"/>
    <property type="match status" value="1"/>
</dbReference>
<keyword evidence="2" id="KW-0479">Metal-binding</keyword>
<feature type="region of interest" description="Disordered" evidence="3">
    <location>
        <begin position="67"/>
        <end position="171"/>
    </location>
</feature>
<proteinExistence type="predicted"/>
<gene>
    <name evidence="5" type="ORF">PG999_001308</name>
</gene>
<evidence type="ECO:0000313" key="5">
    <source>
        <dbReference type="EMBL" id="KAK8133135.1"/>
    </source>
</evidence>
<dbReference type="InterPro" id="IPR027417">
    <property type="entry name" value="P-loop_NTPase"/>
</dbReference>
<keyword evidence="1" id="KW-0067">ATP-binding</keyword>
<dbReference type="EMBL" id="JAQQWP010000001">
    <property type="protein sequence ID" value="KAK8133135.1"/>
    <property type="molecule type" value="Genomic_DNA"/>
</dbReference>
<evidence type="ECO:0000313" key="6">
    <source>
        <dbReference type="Proteomes" id="UP001392437"/>
    </source>
</evidence>
<dbReference type="InterPro" id="IPR047187">
    <property type="entry name" value="SF1_C_Upf1"/>
</dbReference>
<sequence length="1505" mass="168217">MVNGRPGRRGPVVDHPGRSKEPCPRWESTGECVFGDVCKFALAHVGPGGRENRPPTAKIVDQISALTSQSSVNHRNVDKSHLDGPTFNPKPSEHGNNGFQNYHHPSTQHSPDFQGPKNALTRGTFGLRNPSSQGGHGSQSSWRPSAPDNAGFQAQQHPSSPGIVNPPKPRVVRNEDDLREWKRLLRQAPTNRTARVRFFELAQKLVEGEVGMSQDMVKTLAQDAALHIIRTLIHDHLPQASSTQDKATIWVTELEPLMRVISHQRLMDSAVLEQEVFSIYNFLAGIGCQRMKALYDFIIELITSSQAENPPVSKTTLDPLSIIELSLAVLSKMIDSNSNNIINENFSTIVSILEPMLNDAAEAEGHSHYAELQARQWLTYIKRRLGVGNSLPLSVQQTNVTGPLAGFVLPKNLPGHLSSNGPRHDNDHSDIQKISILPTPEEIMSVRDEYLPTNQPSSFHIPGIIGRLDREFRLLREDTVGQLRDVVRTQLEKMQNPQIIQPRHKNMRIFTYLGAEPMHIGFDRLKGLDLLVKFNQAAIGRDSISREEWWMHSKRLQPGGLVCLVSGDGSTLFCVVSDRTRYRSGKASAPTDAALFSPKKASLADRSDYAYVHLRVAEAKQSNTLELLAWFQTIGPPQERCLVEFPGVLLPSFQHTLEALQQITKSPRMPFIDLIAPDHQRPGLVDIPPPQYATKPGFLFDLSSLTDGTPLQCGPDQPLDPALLSQHSTLDATQSAALLASLSRGLALIQGPPGTGKSYTGEKLIQVLLHNKKRAKLGPILCVCYTNHALDQLLEHLLDADVQQVIRIGSRSKSSRLENLNLRYISNNAERTRSENHSLFTHRNDLDAHIGVLEECITQLEACFSKESIMSHLAEKYPRYHAELSDVSLDEQGFQTVQHHQRPRAEQWLYGGAISNTPSRDPSQLLDTDLWTMTHEERQNLNCYWAHEIRDPIIDEFQREHQLWESVKDDRNRVAREVDLRCLSEADIVGVTTTGLAKNLDLLRRLPCKVLLCEEAGEVLEAHSLTALLPSIQHAIFIGDNLQLRPQIQNFELHSTSSRGAQYSLDMSMFERLVSPAHDDEQILPCNTLQTQRRMHPAISKLVQSTLYPNLDDGGPVADYPEVCGMKKRLFWFNHTSPEDPRLPSDPNSTSHINSFEVEMTVAIVQHLVRQGVYGADDIAVLTPYLGQLRCLRHRMKHLVEISLGDEDEEELISLEADDGKQQTGVDSQPPTASKTSLLKRVRLATVDNFQGEEAKVVIISLVRSNDDQRCGFLSTSNRINVLLSRAKHGMYIIGNSETYGNVSMWAQVIDILRTEGNIGNQLELECPRHPDSSLMVSQADHFLQHSPEGGCNKTCEWRLACGHACMYLCHSDMLHNVAKCLEPCRRPLKGCGHSCLKACGDTCSSKCSVRVRDIELKLSCGHVITSAWCWQVQRPETIDCQTPVQKTIPGCEHTVTVPCCVDVDSKAYKYLHQERASPHGEAEDVETEKLIEAMEMHDLIDMAV</sequence>
<dbReference type="GO" id="GO:0004386">
    <property type="term" value="F:helicase activity"/>
    <property type="evidence" value="ECO:0007669"/>
    <property type="project" value="InterPro"/>
</dbReference>
<feature type="zinc finger region" description="C3H1-type" evidence="2">
    <location>
        <begin position="17"/>
        <end position="47"/>
    </location>
</feature>
<keyword evidence="1" id="KW-0378">Hydrolase</keyword>
<feature type="domain" description="C3H1-type" evidence="4">
    <location>
        <begin position="17"/>
        <end position="47"/>
    </location>
</feature>
<dbReference type="Gene3D" id="3.40.50.300">
    <property type="entry name" value="P-loop containing nucleotide triphosphate hydrolases"/>
    <property type="match status" value="2"/>
</dbReference>
<dbReference type="GO" id="GO:0008270">
    <property type="term" value="F:zinc ion binding"/>
    <property type="evidence" value="ECO:0007669"/>
    <property type="project" value="UniProtKB-KW"/>
</dbReference>
<keyword evidence="1" id="KW-0547">Nucleotide-binding</keyword>
<dbReference type="FunFam" id="3.40.50.300:FF:001660">
    <property type="entry name" value="NF-X1 finger and helicase protein, putative"/>
    <property type="match status" value="1"/>
</dbReference>
<feature type="region of interest" description="Disordered" evidence="3">
    <location>
        <begin position="1"/>
        <end position="26"/>
    </location>
</feature>
<dbReference type="Pfam" id="PF13087">
    <property type="entry name" value="AAA_12"/>
    <property type="match status" value="1"/>
</dbReference>
<dbReference type="GO" id="GO:0031380">
    <property type="term" value="C:nuclear RNA-directed RNA polymerase complex"/>
    <property type="evidence" value="ECO:0007669"/>
    <property type="project" value="TreeGrafter"/>
</dbReference>
<evidence type="ECO:0000256" key="3">
    <source>
        <dbReference type="SAM" id="MobiDB-lite"/>
    </source>
</evidence>
<comment type="caution">
    <text evidence="5">The sequence shown here is derived from an EMBL/GenBank/DDBJ whole genome shotgun (WGS) entry which is preliminary data.</text>
</comment>
<dbReference type="InterPro" id="IPR045055">
    <property type="entry name" value="DNA2/NAM7-like"/>
</dbReference>
<protein>
    <submittedName>
        <fullName evidence="5">Zinc finger- CCCH-type</fullName>
    </submittedName>
</protein>
<dbReference type="Pfam" id="PF13086">
    <property type="entry name" value="AAA_11"/>
    <property type="match status" value="1"/>
</dbReference>
<dbReference type="GO" id="GO:0031048">
    <property type="term" value="P:regulatory ncRNA-mediated heterochromatin formation"/>
    <property type="evidence" value="ECO:0007669"/>
    <property type="project" value="TreeGrafter"/>
</dbReference>
<keyword evidence="1" id="KW-0347">Helicase</keyword>
<keyword evidence="2" id="KW-0863">Zinc-finger</keyword>
<evidence type="ECO:0000256" key="1">
    <source>
        <dbReference type="ARBA" id="ARBA00022806"/>
    </source>
</evidence>